<dbReference type="Pfam" id="PF20150">
    <property type="entry name" value="2EXR"/>
    <property type="match status" value="1"/>
</dbReference>
<dbReference type="InterPro" id="IPR045518">
    <property type="entry name" value="2EXR"/>
</dbReference>
<sequence length="466" mass="55130">MSQSKLDSFPKFPRLANELQDLVWEWSIKDRPPAAHFAKLGHHLLVSRNPNGEKGSIWTYTMIEDLAWCEPPQELREIRPQPPELHIDVLLRTCKKSRHVAMRHRNSWGPEGTLQLYDPRDKGRANILDFSRDFDIKPPRVYRRWLHEEYMPPRIYDLPCRKVDNSRDLVILGPEWIGAAHELQTTLVQTHYEWSIPVQRVPYLALTYTTRFHEFLDSQLTLMTRFLRLRPDVLYILINPEEFDDDYTVLTTKFERNSVKRRRAALETPFPKRKGAEDLVARAPTRFWYGEREYYELTWDEMEYKMMTSERWRQLARAIDKARHLETDTCDGCNALDCNKRSYTFPAIWKVMSWKDPGQERPSENDKYSELEKTLEEHHDPKFDKSPENNEDPELDNSSENNEDPEPDNSSGNNGDVAPYANDNNIYITSMPYPDDWWLSQLPPTCLLDPWDHELDKSSENKKDSE</sequence>
<dbReference type="EMBL" id="NKUJ01000171">
    <property type="protein sequence ID" value="RMJ11309.1"/>
    <property type="molecule type" value="Genomic_DNA"/>
</dbReference>
<dbReference type="OrthoDB" id="5061489at2759"/>
<gene>
    <name evidence="3" type="ORF">CDV36_009032</name>
</gene>
<dbReference type="Proteomes" id="UP000277212">
    <property type="component" value="Unassembled WGS sequence"/>
</dbReference>
<accession>A0A3M2S1F0</accession>
<evidence type="ECO:0000313" key="3">
    <source>
        <dbReference type="EMBL" id="RMJ11309.1"/>
    </source>
</evidence>
<comment type="caution">
    <text evidence="3">The sequence shown here is derived from an EMBL/GenBank/DDBJ whole genome shotgun (WGS) entry which is preliminary data.</text>
</comment>
<organism evidence="3 4">
    <name type="scientific">Fusarium kuroshium</name>
    <dbReference type="NCBI Taxonomy" id="2010991"/>
    <lineage>
        <taxon>Eukaryota</taxon>
        <taxon>Fungi</taxon>
        <taxon>Dikarya</taxon>
        <taxon>Ascomycota</taxon>
        <taxon>Pezizomycotina</taxon>
        <taxon>Sordariomycetes</taxon>
        <taxon>Hypocreomycetidae</taxon>
        <taxon>Hypocreales</taxon>
        <taxon>Nectriaceae</taxon>
        <taxon>Fusarium</taxon>
        <taxon>Fusarium solani species complex</taxon>
    </lineage>
</organism>
<name>A0A3M2S1F0_9HYPO</name>
<feature type="compositionally biased region" description="Acidic residues" evidence="1">
    <location>
        <begin position="389"/>
        <end position="407"/>
    </location>
</feature>
<evidence type="ECO:0000259" key="2">
    <source>
        <dbReference type="Pfam" id="PF20150"/>
    </source>
</evidence>
<feature type="region of interest" description="Disordered" evidence="1">
    <location>
        <begin position="444"/>
        <end position="466"/>
    </location>
</feature>
<feature type="domain" description="2EXR" evidence="2">
    <location>
        <begin position="9"/>
        <end position="105"/>
    </location>
</feature>
<protein>
    <recommendedName>
        <fullName evidence="2">2EXR domain-containing protein</fullName>
    </recommendedName>
</protein>
<keyword evidence="4" id="KW-1185">Reference proteome</keyword>
<evidence type="ECO:0000313" key="4">
    <source>
        <dbReference type="Proteomes" id="UP000277212"/>
    </source>
</evidence>
<feature type="region of interest" description="Disordered" evidence="1">
    <location>
        <begin position="356"/>
        <end position="426"/>
    </location>
</feature>
<reference evidence="3 4" key="1">
    <citation type="submission" date="2017-06" db="EMBL/GenBank/DDBJ databases">
        <title>Comparative genomic analysis of Ambrosia Fusariam Clade fungi.</title>
        <authorList>
            <person name="Stajich J.E."/>
            <person name="Carrillo J."/>
            <person name="Kijimoto T."/>
            <person name="Eskalen A."/>
            <person name="O'Donnell K."/>
            <person name="Kasson M."/>
        </authorList>
    </citation>
    <scope>NUCLEOTIDE SEQUENCE [LARGE SCALE GENOMIC DNA]</scope>
    <source>
        <strain evidence="3">UCR3666</strain>
    </source>
</reference>
<proteinExistence type="predicted"/>
<evidence type="ECO:0000256" key="1">
    <source>
        <dbReference type="SAM" id="MobiDB-lite"/>
    </source>
</evidence>
<feature type="compositionally biased region" description="Basic and acidic residues" evidence="1">
    <location>
        <begin position="450"/>
        <end position="466"/>
    </location>
</feature>
<feature type="compositionally biased region" description="Basic and acidic residues" evidence="1">
    <location>
        <begin position="357"/>
        <end position="388"/>
    </location>
</feature>
<dbReference type="AlphaFoldDB" id="A0A3M2S1F0"/>